<comment type="similarity">
    <text evidence="11">Belongs to the amiloride-sensitive sodium channel (TC 1.A.6) family.</text>
</comment>
<evidence type="ECO:0000256" key="12">
    <source>
        <dbReference type="SAM" id="MobiDB-lite"/>
    </source>
</evidence>
<evidence type="ECO:0000256" key="1">
    <source>
        <dbReference type="ARBA" id="ARBA00004141"/>
    </source>
</evidence>
<evidence type="ECO:0000256" key="5">
    <source>
        <dbReference type="ARBA" id="ARBA00022989"/>
    </source>
</evidence>
<feature type="compositionally biased region" description="Low complexity" evidence="12">
    <location>
        <begin position="507"/>
        <end position="521"/>
    </location>
</feature>
<feature type="compositionally biased region" description="Polar residues" evidence="12">
    <location>
        <begin position="140"/>
        <end position="155"/>
    </location>
</feature>
<organism evidence="14 15">
    <name type="scientific">Elysia chlorotica</name>
    <name type="common">Eastern emerald elysia</name>
    <name type="synonym">Sea slug</name>
    <dbReference type="NCBI Taxonomy" id="188477"/>
    <lineage>
        <taxon>Eukaryota</taxon>
        <taxon>Metazoa</taxon>
        <taxon>Spiralia</taxon>
        <taxon>Lophotrochozoa</taxon>
        <taxon>Mollusca</taxon>
        <taxon>Gastropoda</taxon>
        <taxon>Heterobranchia</taxon>
        <taxon>Euthyneura</taxon>
        <taxon>Panpulmonata</taxon>
        <taxon>Sacoglossa</taxon>
        <taxon>Placobranchoidea</taxon>
        <taxon>Plakobranchidae</taxon>
        <taxon>Elysia</taxon>
    </lineage>
</organism>
<evidence type="ECO:0000256" key="7">
    <source>
        <dbReference type="ARBA" id="ARBA00023065"/>
    </source>
</evidence>
<evidence type="ECO:0000313" key="15">
    <source>
        <dbReference type="Proteomes" id="UP000271974"/>
    </source>
</evidence>
<dbReference type="AlphaFoldDB" id="A0A3S1ACI5"/>
<gene>
    <name evidence="14" type="ORF">EGW08_003918</name>
</gene>
<keyword evidence="4 11" id="KW-0812">Transmembrane</keyword>
<keyword evidence="7 11" id="KW-0406">Ion transport</keyword>
<proteinExistence type="inferred from homology"/>
<dbReference type="PANTHER" id="PTHR11690:SF248">
    <property type="entry name" value="PICKPOCKET 17, ISOFORM A"/>
    <property type="match status" value="1"/>
</dbReference>
<dbReference type="Gene3D" id="2.60.470.10">
    <property type="entry name" value="Acid-sensing ion channels like domains"/>
    <property type="match status" value="1"/>
</dbReference>
<evidence type="ECO:0000256" key="9">
    <source>
        <dbReference type="ARBA" id="ARBA00023201"/>
    </source>
</evidence>
<evidence type="ECO:0000256" key="10">
    <source>
        <dbReference type="ARBA" id="ARBA00023303"/>
    </source>
</evidence>
<dbReference type="GO" id="GO:0005886">
    <property type="term" value="C:plasma membrane"/>
    <property type="evidence" value="ECO:0007669"/>
    <property type="project" value="TreeGrafter"/>
</dbReference>
<dbReference type="GO" id="GO:0015280">
    <property type="term" value="F:ligand-gated sodium channel activity"/>
    <property type="evidence" value="ECO:0007669"/>
    <property type="project" value="TreeGrafter"/>
</dbReference>
<dbReference type="EMBL" id="RQTK01000086">
    <property type="protein sequence ID" value="RUS88347.1"/>
    <property type="molecule type" value="Genomic_DNA"/>
</dbReference>
<dbReference type="OrthoDB" id="6021021at2759"/>
<keyword evidence="5 13" id="KW-1133">Transmembrane helix</keyword>
<accession>A0A3S1ACI5</accession>
<evidence type="ECO:0000256" key="8">
    <source>
        <dbReference type="ARBA" id="ARBA00023136"/>
    </source>
</evidence>
<keyword evidence="15" id="KW-1185">Reference proteome</keyword>
<evidence type="ECO:0000256" key="4">
    <source>
        <dbReference type="ARBA" id="ARBA00022692"/>
    </source>
</evidence>
<dbReference type="STRING" id="188477.A0A3S1ACI5"/>
<dbReference type="Pfam" id="PF00858">
    <property type="entry name" value="ASC"/>
    <property type="match status" value="2"/>
</dbReference>
<sequence>MMAEKQGPPSTPTDVSESKRNFMEETPVHGVDCANHSRSTVERAFYMSCILVAVVMTSVGIAFTFKDLNERFKYTTTRVHENGVREFPDVSICNMNPLRVSQFVLLSPEGSETDKGEPDFGNQLGTQEQPPSRKKRGAGSNHNNRVLKSPVTSKVTELDDKKAEGLNKDWSWLEPYLRSYSVTPQGERKSPQRRRRQIHPEEEGREDSYSFTIQEDFYINRYSGKLSGQQRRLAGHQISHMLLSCSFNGYQCLPEHFIHFLDPLLGNCYTFKPKRVQTSKPTGFLARRPGLEMELNVELPEYLQGVAENVGARIVIGEYNAPVLPNGINSIFVSPGTDSHLRVAVEEHVRDGDCHDAWSEDTEDMNIHPHRRRSSYSREACLESCDQSQAIRKCSCCLYTSPCPRGNRFCTGKDVTCLSSTDMRTYEKDACHRHCKMQCRYRKYLVSNNAGKWPRPFNEAELRHKINEAYIRSNALVSTPEPTVPFTSKMPLGELGNQNETLQGPLENGETGENNDGTNIKPPKKKKNIKEDKNKKQQKRRRRRRHVELYSRDKDPQILDWYRVPQVTLSKGSPTALGRFKRQAGEYPGGDTSGNIPDYTNIAISDTVLKLRVQLESMDLTVHETGSWMTWHHVLAQIGGHMALWAGISVMALVHAGHALSRWVWAGLRKRRGVGSIDKVMAFE</sequence>
<evidence type="ECO:0000256" key="2">
    <source>
        <dbReference type="ARBA" id="ARBA00022448"/>
    </source>
</evidence>
<keyword evidence="3 11" id="KW-0894">Sodium channel</keyword>
<feature type="region of interest" description="Disordered" evidence="12">
    <location>
        <begin position="479"/>
        <end position="548"/>
    </location>
</feature>
<feature type="transmembrane region" description="Helical" evidence="13">
    <location>
        <begin position="44"/>
        <end position="65"/>
    </location>
</feature>
<feature type="region of interest" description="Disordered" evidence="12">
    <location>
        <begin position="183"/>
        <end position="207"/>
    </location>
</feature>
<feature type="region of interest" description="Disordered" evidence="12">
    <location>
        <begin position="109"/>
        <end position="160"/>
    </location>
</feature>
<evidence type="ECO:0000256" key="13">
    <source>
        <dbReference type="SAM" id="Phobius"/>
    </source>
</evidence>
<dbReference type="InterPro" id="IPR001873">
    <property type="entry name" value="ENaC"/>
</dbReference>
<keyword evidence="8 13" id="KW-0472">Membrane</keyword>
<dbReference type="PANTHER" id="PTHR11690">
    <property type="entry name" value="AMILORIDE-SENSITIVE SODIUM CHANNEL-RELATED"/>
    <property type="match status" value="1"/>
</dbReference>
<evidence type="ECO:0000256" key="11">
    <source>
        <dbReference type="RuleBase" id="RU000679"/>
    </source>
</evidence>
<dbReference type="Proteomes" id="UP000271974">
    <property type="component" value="Unassembled WGS sequence"/>
</dbReference>
<keyword evidence="9 11" id="KW-0739">Sodium transport</keyword>
<keyword evidence="10 11" id="KW-0407">Ion channel</keyword>
<dbReference type="PRINTS" id="PR01078">
    <property type="entry name" value="AMINACHANNEL"/>
</dbReference>
<protein>
    <submittedName>
        <fullName evidence="14">Uncharacterized protein</fullName>
    </submittedName>
</protein>
<keyword evidence="6" id="KW-0915">Sodium</keyword>
<feature type="compositionally biased region" description="Basic residues" evidence="12">
    <location>
        <begin position="536"/>
        <end position="546"/>
    </location>
</feature>
<comment type="subcellular location">
    <subcellularLocation>
        <location evidence="1">Membrane</location>
        <topology evidence="1">Multi-pass membrane protein</topology>
    </subcellularLocation>
</comment>
<evidence type="ECO:0000256" key="6">
    <source>
        <dbReference type="ARBA" id="ARBA00023053"/>
    </source>
</evidence>
<feature type="compositionally biased region" description="Basic and acidic residues" evidence="12">
    <location>
        <begin position="198"/>
        <end position="207"/>
    </location>
</feature>
<evidence type="ECO:0000313" key="14">
    <source>
        <dbReference type="EMBL" id="RUS88347.1"/>
    </source>
</evidence>
<reference evidence="14 15" key="1">
    <citation type="submission" date="2019-01" db="EMBL/GenBank/DDBJ databases">
        <title>A draft genome assembly of the solar-powered sea slug Elysia chlorotica.</title>
        <authorList>
            <person name="Cai H."/>
            <person name="Li Q."/>
            <person name="Fang X."/>
            <person name="Li J."/>
            <person name="Curtis N.E."/>
            <person name="Altenburger A."/>
            <person name="Shibata T."/>
            <person name="Feng M."/>
            <person name="Maeda T."/>
            <person name="Schwartz J.A."/>
            <person name="Shigenobu S."/>
            <person name="Lundholm N."/>
            <person name="Nishiyama T."/>
            <person name="Yang H."/>
            <person name="Hasebe M."/>
            <person name="Li S."/>
            <person name="Pierce S.K."/>
            <person name="Wang J."/>
        </authorList>
    </citation>
    <scope>NUCLEOTIDE SEQUENCE [LARGE SCALE GENOMIC DNA]</scope>
    <source>
        <strain evidence="14">EC2010</strain>
        <tissue evidence="14">Whole organism of an adult</tissue>
    </source>
</reference>
<comment type="caution">
    <text evidence="14">The sequence shown here is derived from an EMBL/GenBank/DDBJ whole genome shotgun (WGS) entry which is preliminary data.</text>
</comment>
<name>A0A3S1ACI5_ELYCH</name>
<evidence type="ECO:0000256" key="3">
    <source>
        <dbReference type="ARBA" id="ARBA00022461"/>
    </source>
</evidence>
<keyword evidence="2 11" id="KW-0813">Transport</keyword>